<accession>A0A9P0AM09</accession>
<feature type="domain" description="Folded gastrulation N-terminal" evidence="3">
    <location>
        <begin position="45"/>
        <end position="133"/>
    </location>
</feature>
<feature type="region of interest" description="Disordered" evidence="1">
    <location>
        <begin position="569"/>
        <end position="593"/>
    </location>
</feature>
<gene>
    <name evidence="4" type="ORF">BEMITA_LOCUS12938</name>
</gene>
<feature type="chain" id="PRO_5040212788" description="Folded gastrulation N-terminal domain-containing protein" evidence="2">
    <location>
        <begin position="18"/>
        <end position="614"/>
    </location>
</feature>
<feature type="compositionally biased region" description="Low complexity" evidence="1">
    <location>
        <begin position="105"/>
        <end position="114"/>
    </location>
</feature>
<feature type="compositionally biased region" description="Low complexity" evidence="1">
    <location>
        <begin position="571"/>
        <end position="593"/>
    </location>
</feature>
<evidence type="ECO:0000313" key="4">
    <source>
        <dbReference type="EMBL" id="CAH0394667.1"/>
    </source>
</evidence>
<dbReference type="InterPro" id="IPR031761">
    <property type="entry name" value="FOG_N"/>
</dbReference>
<organism evidence="4 5">
    <name type="scientific">Bemisia tabaci</name>
    <name type="common">Sweetpotato whitefly</name>
    <name type="synonym">Aleurodes tabaci</name>
    <dbReference type="NCBI Taxonomy" id="7038"/>
    <lineage>
        <taxon>Eukaryota</taxon>
        <taxon>Metazoa</taxon>
        <taxon>Ecdysozoa</taxon>
        <taxon>Arthropoda</taxon>
        <taxon>Hexapoda</taxon>
        <taxon>Insecta</taxon>
        <taxon>Pterygota</taxon>
        <taxon>Neoptera</taxon>
        <taxon>Paraneoptera</taxon>
        <taxon>Hemiptera</taxon>
        <taxon>Sternorrhyncha</taxon>
        <taxon>Aleyrodoidea</taxon>
        <taxon>Aleyrodidae</taxon>
        <taxon>Aleyrodinae</taxon>
        <taxon>Bemisia</taxon>
    </lineage>
</organism>
<keyword evidence="2" id="KW-0732">Signal</keyword>
<reference evidence="4" key="1">
    <citation type="submission" date="2021-12" db="EMBL/GenBank/DDBJ databases">
        <authorList>
            <person name="King R."/>
        </authorList>
    </citation>
    <scope>NUCLEOTIDE SEQUENCE</scope>
</reference>
<protein>
    <recommendedName>
        <fullName evidence="3">Folded gastrulation N-terminal domain-containing protein</fullName>
    </recommendedName>
</protein>
<feature type="region of interest" description="Disordered" evidence="1">
    <location>
        <begin position="363"/>
        <end position="383"/>
    </location>
</feature>
<dbReference type="Proteomes" id="UP001152759">
    <property type="component" value="Chromosome 8"/>
</dbReference>
<feature type="compositionally biased region" description="Polar residues" evidence="1">
    <location>
        <begin position="178"/>
        <end position="197"/>
    </location>
</feature>
<feature type="region of interest" description="Disordered" evidence="1">
    <location>
        <begin position="97"/>
        <end position="242"/>
    </location>
</feature>
<feature type="compositionally biased region" description="Low complexity" evidence="1">
    <location>
        <begin position="148"/>
        <end position="157"/>
    </location>
</feature>
<dbReference type="AlphaFoldDB" id="A0A9P0AM09"/>
<evidence type="ECO:0000259" key="3">
    <source>
        <dbReference type="Pfam" id="PF15888"/>
    </source>
</evidence>
<dbReference type="EMBL" id="OU963869">
    <property type="protein sequence ID" value="CAH0394667.1"/>
    <property type="molecule type" value="Genomic_DNA"/>
</dbReference>
<feature type="compositionally biased region" description="Low complexity" evidence="1">
    <location>
        <begin position="224"/>
        <end position="242"/>
    </location>
</feature>
<feature type="signal peptide" evidence="2">
    <location>
        <begin position="1"/>
        <end position="17"/>
    </location>
</feature>
<feature type="compositionally biased region" description="Low complexity" evidence="1">
    <location>
        <begin position="165"/>
        <end position="174"/>
    </location>
</feature>
<keyword evidence="5" id="KW-1185">Reference proteome</keyword>
<proteinExistence type="predicted"/>
<name>A0A9P0AM09_BEMTA</name>
<evidence type="ECO:0000256" key="2">
    <source>
        <dbReference type="SAM" id="SignalP"/>
    </source>
</evidence>
<evidence type="ECO:0000256" key="1">
    <source>
        <dbReference type="SAM" id="MobiDB-lite"/>
    </source>
</evidence>
<evidence type="ECO:0000313" key="5">
    <source>
        <dbReference type="Proteomes" id="UP001152759"/>
    </source>
</evidence>
<dbReference type="Pfam" id="PF15888">
    <property type="entry name" value="FOG_N"/>
    <property type="match status" value="1"/>
</dbReference>
<dbReference type="KEGG" id="btab:109033947"/>
<sequence>MLVIVLSLLVCWCAAEGLESPTDQFQTWLLIEDQIPTGDIAVRRITPKSVFIAPPINKCPEGYRTDQMGRCVKIVKLDPANQWEFFLQKLNSMFGTFPPEPAPPSASANSVPSSNEEDRGPFQFSIPLMKQNSSAKETTPSSPPPTEAPTTSVTPPTSSQPPSPSISLQLSSTPESDLPTTVSEFSDVNTYIVTTDSPDTEGDTTEYPIATDERTTTNITTVNGSSHLAPSNSSGSNSSSIDSSYSTATISSIIGAYSSAPGSNSQNSASNVYHTSPVASSGNSIVYQTSPISSSNTASVATSSNSYNSAPIKIGGSSYNIAPIRTSGIFHRSPIGSSAAYNTAPSSSSNLYNTATASSNVYNTAQSPSNSGPYDVSSSSASGYNTAPVRSSNIYNLPAGSGYNTASFSNSYQQPPASSTVYHAGSHSGNGNYRLPAYYTAGGGGDRPNLTSIDADAAAAPSSLGNTETTVHLVKRPFLIVVPNSSDYYETTTASATITTTPITELPTTETDTYPTTSLDETLPSTTTVSLDEDRRNLTDPSSTATEAIEAVVKKPFLIVVPNSSDYHVETTTQDATTTNPPPDQTTYTESTESADWATTTFSTDTVTAFTVHT</sequence>